<evidence type="ECO:0000256" key="7">
    <source>
        <dbReference type="ARBA" id="ARBA00022832"/>
    </source>
</evidence>
<evidence type="ECO:0000256" key="5">
    <source>
        <dbReference type="ARBA" id="ARBA00022516"/>
    </source>
</evidence>
<dbReference type="UniPathway" id="UPA00094"/>
<dbReference type="InterPro" id="IPR000794">
    <property type="entry name" value="Beta-ketoacyl_synthase"/>
</dbReference>
<dbReference type="InterPro" id="IPR016039">
    <property type="entry name" value="Thiolase-like"/>
</dbReference>
<evidence type="ECO:0000256" key="8">
    <source>
        <dbReference type="ARBA" id="ARBA00023098"/>
    </source>
</evidence>
<dbReference type="Proteomes" id="UP000569951">
    <property type="component" value="Unassembled WGS sequence"/>
</dbReference>
<dbReference type="PIRSF" id="PIRSF000447">
    <property type="entry name" value="KAS_II"/>
    <property type="match status" value="1"/>
</dbReference>
<evidence type="ECO:0000313" key="16">
    <source>
        <dbReference type="Proteomes" id="UP000569951"/>
    </source>
</evidence>
<accession>A0A841I6L9</accession>
<feature type="domain" description="Ketosynthase family 3 (KS3)" evidence="14">
    <location>
        <begin position="5"/>
        <end position="411"/>
    </location>
</feature>
<dbReference type="InterPro" id="IPR020841">
    <property type="entry name" value="PKS_Beta-ketoAc_synthase_dom"/>
</dbReference>
<keyword evidence="8" id="KW-0443">Lipid metabolism</keyword>
<dbReference type="FunFam" id="3.40.47.10:FF:000009">
    <property type="entry name" value="3-oxoacyl-[acyl-carrier-protein] synthase 2"/>
    <property type="match status" value="1"/>
</dbReference>
<evidence type="ECO:0000256" key="11">
    <source>
        <dbReference type="PIRNR" id="PIRNR000447"/>
    </source>
</evidence>
<dbReference type="InterPro" id="IPR014030">
    <property type="entry name" value="Ketoacyl_synth_N"/>
</dbReference>
<keyword evidence="5 11" id="KW-0444">Lipid biosynthesis</keyword>
<dbReference type="NCBIfam" id="NF005589">
    <property type="entry name" value="PRK07314.1"/>
    <property type="match status" value="1"/>
</dbReference>
<proteinExistence type="inferred from homology"/>
<name>A0A841I6L9_9DEIO</name>
<keyword evidence="7" id="KW-0276">Fatty acid metabolism</keyword>
<dbReference type="PANTHER" id="PTHR11712">
    <property type="entry name" value="POLYKETIDE SYNTHASE-RELATED"/>
    <property type="match status" value="1"/>
</dbReference>
<dbReference type="CDD" id="cd00834">
    <property type="entry name" value="KAS_I_II"/>
    <property type="match status" value="1"/>
</dbReference>
<evidence type="ECO:0000313" key="15">
    <source>
        <dbReference type="EMBL" id="MBB6099542.1"/>
    </source>
</evidence>
<dbReference type="InterPro" id="IPR017568">
    <property type="entry name" value="3-oxoacyl-ACP_synth-2"/>
</dbReference>
<comment type="similarity">
    <text evidence="2 11 13">Belongs to the thiolase-like superfamily. Beta-ketoacyl-ACP synthases family.</text>
</comment>
<feature type="active site" description="For beta-ketoacyl synthase activity" evidence="12">
    <location>
        <position position="164"/>
    </location>
</feature>
<dbReference type="PANTHER" id="PTHR11712:SF336">
    <property type="entry name" value="3-OXOACYL-[ACYL-CARRIER-PROTEIN] SYNTHASE, MITOCHONDRIAL"/>
    <property type="match status" value="1"/>
</dbReference>
<dbReference type="SUPFAM" id="SSF53901">
    <property type="entry name" value="Thiolase-like"/>
    <property type="match status" value="2"/>
</dbReference>
<evidence type="ECO:0000256" key="4">
    <source>
        <dbReference type="ARBA" id="ARBA00014657"/>
    </source>
</evidence>
<comment type="pathway">
    <text evidence="1 11">Lipid metabolism; fatty acid biosynthesis.</text>
</comment>
<dbReference type="EC" id="2.3.1.179" evidence="3 11"/>
<dbReference type="GO" id="GO:0006633">
    <property type="term" value="P:fatty acid biosynthetic process"/>
    <property type="evidence" value="ECO:0007669"/>
    <property type="project" value="UniProtKB-UniRule"/>
</dbReference>
<keyword evidence="16" id="KW-1185">Reference proteome</keyword>
<evidence type="ECO:0000256" key="13">
    <source>
        <dbReference type="RuleBase" id="RU003694"/>
    </source>
</evidence>
<reference evidence="15 16" key="1">
    <citation type="submission" date="2020-08" db="EMBL/GenBank/DDBJ databases">
        <title>Genomic Encyclopedia of Type Strains, Phase IV (KMG-IV): sequencing the most valuable type-strain genomes for metagenomic binning, comparative biology and taxonomic classification.</title>
        <authorList>
            <person name="Goeker M."/>
        </authorList>
    </citation>
    <scope>NUCLEOTIDE SEQUENCE [LARGE SCALE GENOMIC DNA]</scope>
    <source>
        <strain evidence="15 16">DSM 21458</strain>
    </source>
</reference>
<dbReference type="Gene3D" id="3.40.47.10">
    <property type="match status" value="1"/>
</dbReference>
<dbReference type="NCBIfam" id="TIGR03150">
    <property type="entry name" value="fabF"/>
    <property type="match status" value="1"/>
</dbReference>
<evidence type="ECO:0000256" key="1">
    <source>
        <dbReference type="ARBA" id="ARBA00005194"/>
    </source>
</evidence>
<evidence type="ECO:0000256" key="12">
    <source>
        <dbReference type="PIRSR" id="PIRSR000447-1"/>
    </source>
</evidence>
<keyword evidence="9 11" id="KW-0275">Fatty acid biosynthesis</keyword>
<evidence type="ECO:0000256" key="2">
    <source>
        <dbReference type="ARBA" id="ARBA00008467"/>
    </source>
</evidence>
<dbReference type="SMART" id="SM00825">
    <property type="entry name" value="PKS_KS"/>
    <property type="match status" value="1"/>
</dbReference>
<comment type="function">
    <text evidence="11">Involved in the type II fatty acid elongation cycle. Catalyzes the elongation of a wide range of acyl-ACP by the addition of two carbons from malonyl-ACP to an acyl acceptor. Can efficiently catalyze the conversion of palmitoleoyl-ACP (cis-hexadec-9-enoyl-ACP) to cis-vaccenoyl-ACP (cis-octadec-11-enoyl-ACP), an essential step in the thermal regulation of fatty acid composition.</text>
</comment>
<dbReference type="Pfam" id="PF00109">
    <property type="entry name" value="ketoacyl-synt"/>
    <property type="match status" value="1"/>
</dbReference>
<organism evidence="15 16">
    <name type="scientific">Deinobacterium chartae</name>
    <dbReference type="NCBI Taxonomy" id="521158"/>
    <lineage>
        <taxon>Bacteria</taxon>
        <taxon>Thermotogati</taxon>
        <taxon>Deinococcota</taxon>
        <taxon>Deinococci</taxon>
        <taxon>Deinococcales</taxon>
        <taxon>Deinococcaceae</taxon>
        <taxon>Deinobacterium</taxon>
    </lineage>
</organism>
<dbReference type="GO" id="GO:0005829">
    <property type="term" value="C:cytosol"/>
    <property type="evidence" value="ECO:0007669"/>
    <property type="project" value="TreeGrafter"/>
</dbReference>
<comment type="caution">
    <text evidence="15">The sequence shown here is derived from an EMBL/GenBank/DDBJ whole genome shotgun (WGS) entry which is preliminary data.</text>
</comment>
<dbReference type="EMBL" id="JACHHG010000012">
    <property type="protein sequence ID" value="MBB6099542.1"/>
    <property type="molecule type" value="Genomic_DNA"/>
</dbReference>
<dbReference type="AlphaFoldDB" id="A0A841I6L9"/>
<comment type="catalytic activity">
    <reaction evidence="11">
        <text>(9Z)-hexadecenoyl-[ACP] + malonyl-[ACP] + H(+) = 3-oxo-(11Z)-octadecenoyl-[ACP] + holo-[ACP] + CO2</text>
        <dbReference type="Rhea" id="RHEA:55040"/>
        <dbReference type="Rhea" id="RHEA-COMP:9623"/>
        <dbReference type="Rhea" id="RHEA-COMP:9685"/>
        <dbReference type="Rhea" id="RHEA-COMP:10800"/>
        <dbReference type="Rhea" id="RHEA-COMP:14074"/>
        <dbReference type="ChEBI" id="CHEBI:15378"/>
        <dbReference type="ChEBI" id="CHEBI:16526"/>
        <dbReference type="ChEBI" id="CHEBI:64479"/>
        <dbReference type="ChEBI" id="CHEBI:78449"/>
        <dbReference type="ChEBI" id="CHEBI:83989"/>
        <dbReference type="ChEBI" id="CHEBI:138538"/>
        <dbReference type="EC" id="2.3.1.179"/>
    </reaction>
</comment>
<dbReference type="RefSeq" id="WP_183988288.1">
    <property type="nucleotide sequence ID" value="NZ_JACHHG010000012.1"/>
</dbReference>
<evidence type="ECO:0000256" key="9">
    <source>
        <dbReference type="ARBA" id="ARBA00023160"/>
    </source>
</evidence>
<evidence type="ECO:0000256" key="3">
    <source>
        <dbReference type="ARBA" id="ARBA00012356"/>
    </source>
</evidence>
<protein>
    <recommendedName>
        <fullName evidence="4 11">3-oxoacyl-[acyl-carrier-protein] synthase 2</fullName>
        <ecNumber evidence="3 11">2.3.1.179</ecNumber>
    </recommendedName>
</protein>
<keyword evidence="10 11" id="KW-0012">Acyltransferase</keyword>
<dbReference type="Pfam" id="PF02801">
    <property type="entry name" value="Ketoacyl-synt_C"/>
    <property type="match status" value="1"/>
</dbReference>
<comment type="catalytic activity">
    <reaction evidence="11">
        <text>a fatty acyl-[ACP] + malonyl-[ACP] + H(+) = a 3-oxoacyl-[ACP] + holo-[ACP] + CO2</text>
        <dbReference type="Rhea" id="RHEA:22836"/>
        <dbReference type="Rhea" id="RHEA-COMP:9623"/>
        <dbReference type="Rhea" id="RHEA-COMP:9685"/>
        <dbReference type="Rhea" id="RHEA-COMP:9916"/>
        <dbReference type="Rhea" id="RHEA-COMP:14125"/>
        <dbReference type="ChEBI" id="CHEBI:15378"/>
        <dbReference type="ChEBI" id="CHEBI:16526"/>
        <dbReference type="ChEBI" id="CHEBI:64479"/>
        <dbReference type="ChEBI" id="CHEBI:78449"/>
        <dbReference type="ChEBI" id="CHEBI:78776"/>
        <dbReference type="ChEBI" id="CHEBI:138651"/>
    </reaction>
</comment>
<dbReference type="GO" id="GO:0004315">
    <property type="term" value="F:3-oxoacyl-[acyl-carrier-protein] synthase activity"/>
    <property type="evidence" value="ECO:0007669"/>
    <property type="project" value="UniProtKB-UniRule"/>
</dbReference>
<dbReference type="PROSITE" id="PS52004">
    <property type="entry name" value="KS3_2"/>
    <property type="match status" value="1"/>
</dbReference>
<gene>
    <name evidence="15" type="ORF">HNR42_002992</name>
</gene>
<dbReference type="InterPro" id="IPR014031">
    <property type="entry name" value="Ketoacyl_synth_C"/>
</dbReference>
<evidence type="ECO:0000256" key="10">
    <source>
        <dbReference type="ARBA" id="ARBA00023315"/>
    </source>
</evidence>
<evidence type="ECO:0000256" key="6">
    <source>
        <dbReference type="ARBA" id="ARBA00022679"/>
    </source>
</evidence>
<keyword evidence="6 11" id="KW-0808">Transferase</keyword>
<evidence type="ECO:0000259" key="14">
    <source>
        <dbReference type="PROSITE" id="PS52004"/>
    </source>
</evidence>
<sequence length="424" mass="44975">MPEHARRVVITGLGPVTPIGVGAEVFHRAQLEGRSGIRPITRFDTSDFPVRIAGEVDADLSSLDPKERKRLDRFAQLALLAAELALQDADLDPATLDPERVGALIGSSVGGMETYEQQARVAFERGYTRVSPFLIPMMMPNAATSRVAIRYGLQGPSSASATACTTGADAIGGALRMIQHGEADVMLTGGADVLLTPMILGAFGVMKALSTRNDDPTRASRPFDRGRDGFVLAEGAGVLILEELGHARARGARIYAELSGFGRSTDAHHITEPHPEGRGASQAMRRALADARLEPHQVGYVNAHGTSTPLGDRAEVLALERVFGEHAPRLAVSSTKSMTGHGLGASGAIEAIATVQALHSGVLPPSINLEDPDPDFRVDLVANHARPQQVEAALSNAFAFGGLNAALLFERYREEPREVNGADP</sequence>